<dbReference type="RefSeq" id="XP_003335446.1">
    <property type="nucleotide sequence ID" value="XM_003335398.1"/>
</dbReference>
<dbReference type="KEGG" id="pgr:PGTG_17299"/>
<accession>E3L3A2</accession>
<dbReference type="Pfam" id="PF14223">
    <property type="entry name" value="Retrotran_gag_2"/>
    <property type="match status" value="1"/>
</dbReference>
<dbReference type="PANTHER" id="PTHR33246:SF51">
    <property type="entry name" value="MYB_SANT-LIKE DOMAIN-CONTAINING PROTEIN"/>
    <property type="match status" value="1"/>
</dbReference>
<feature type="region of interest" description="Disordered" evidence="1">
    <location>
        <begin position="242"/>
        <end position="272"/>
    </location>
</feature>
<feature type="compositionally biased region" description="Polar residues" evidence="1">
    <location>
        <begin position="13"/>
        <end position="25"/>
    </location>
</feature>
<dbReference type="STRING" id="418459.E3L3A2"/>
<dbReference type="HOGENOM" id="CLU_046891_1_1_1"/>
<dbReference type="EMBL" id="DS178340">
    <property type="protein sequence ID" value="EFP91027.1"/>
    <property type="molecule type" value="Genomic_DNA"/>
</dbReference>
<proteinExistence type="predicted"/>
<organism evidence="2 3">
    <name type="scientific">Puccinia graminis f. sp. tritici (strain CRL 75-36-700-3 / race SCCL)</name>
    <name type="common">Black stem rust fungus</name>
    <dbReference type="NCBI Taxonomy" id="418459"/>
    <lineage>
        <taxon>Eukaryota</taxon>
        <taxon>Fungi</taxon>
        <taxon>Dikarya</taxon>
        <taxon>Basidiomycota</taxon>
        <taxon>Pucciniomycotina</taxon>
        <taxon>Pucciniomycetes</taxon>
        <taxon>Pucciniales</taxon>
        <taxon>Pucciniaceae</taxon>
        <taxon>Puccinia</taxon>
    </lineage>
</organism>
<dbReference type="PANTHER" id="PTHR33246">
    <property type="entry name" value="CCHC-TYPE DOMAIN-CONTAINING PROTEIN"/>
    <property type="match status" value="1"/>
</dbReference>
<feature type="region of interest" description="Disordered" evidence="1">
    <location>
        <begin position="1"/>
        <end position="25"/>
    </location>
</feature>
<dbReference type="Proteomes" id="UP000008783">
    <property type="component" value="Unassembled WGS sequence"/>
</dbReference>
<dbReference type="GeneID" id="10528525"/>
<evidence type="ECO:0000256" key="1">
    <source>
        <dbReference type="SAM" id="MobiDB-lite"/>
    </source>
</evidence>
<gene>
    <name evidence="2" type="ORF">PGTG_17299</name>
</gene>
<dbReference type="OrthoDB" id="10432779at2759"/>
<sequence>MSTDDPSSKKPSTETSGNKTKTDTPTAVSLKSAFARLPVLQSPGPDSNFLDWELVITAYFDSLGINYVIDKPLPNHPTAAWTAYNKTVCAILTQTIDSSNLIAIRPYKQNTYGMWGAIVRAHQDSSTGGRVYWLRKLLLTKMEGDDVLSHINTMAKAYDHLNSLVTTNKPLTVADVHSAALLSSIPDDWMGCVSHLMNQEGTKSHTGKQLGNQNKKSCHCDFCNADGHDLNNCNNTRHILDKHKASQKARTDSKDQDRKPNQSSKPAARAGRTLAVTLGGLSHAYDEDDESNYSGSKIEITAGNAVASLSVSKIYSGTGDAKLDSGCSMSMTPDILSVENPKTDCTPVRLADHSVVEATHRGISRLPIDGETKDSRGSFSSRTSLICGGSLQCRCYSRIQQGVLQHFQIERHQNRRRSSRKRLQTGKPLLSSFGPCEVLLFSISITPSP</sequence>
<evidence type="ECO:0000313" key="2">
    <source>
        <dbReference type="EMBL" id="EFP91027.1"/>
    </source>
</evidence>
<name>E3L3A2_PUCGT</name>
<reference evidence="3" key="2">
    <citation type="journal article" date="2011" name="Proc. Natl. Acad. Sci. U.S.A.">
        <title>Obligate biotrophy features unraveled by the genomic analysis of rust fungi.</title>
        <authorList>
            <person name="Duplessis S."/>
            <person name="Cuomo C.A."/>
            <person name="Lin Y.-C."/>
            <person name="Aerts A."/>
            <person name="Tisserant E."/>
            <person name="Veneault-Fourrey C."/>
            <person name="Joly D.L."/>
            <person name="Hacquard S."/>
            <person name="Amselem J."/>
            <person name="Cantarel B.L."/>
            <person name="Chiu R."/>
            <person name="Coutinho P.M."/>
            <person name="Feau N."/>
            <person name="Field M."/>
            <person name="Frey P."/>
            <person name="Gelhaye E."/>
            <person name="Goldberg J."/>
            <person name="Grabherr M.G."/>
            <person name="Kodira C.D."/>
            <person name="Kohler A."/>
            <person name="Kuees U."/>
            <person name="Lindquist E.A."/>
            <person name="Lucas S.M."/>
            <person name="Mago R."/>
            <person name="Mauceli E."/>
            <person name="Morin E."/>
            <person name="Murat C."/>
            <person name="Pangilinan J.L."/>
            <person name="Park R."/>
            <person name="Pearson M."/>
            <person name="Quesneville H."/>
            <person name="Rouhier N."/>
            <person name="Sakthikumar S."/>
            <person name="Salamov A.A."/>
            <person name="Schmutz J."/>
            <person name="Selles B."/>
            <person name="Shapiro H."/>
            <person name="Tanguay P."/>
            <person name="Tuskan G.A."/>
            <person name="Henrissat B."/>
            <person name="Van de Peer Y."/>
            <person name="Rouze P."/>
            <person name="Ellis J.G."/>
            <person name="Dodds P.N."/>
            <person name="Schein J.E."/>
            <person name="Zhong S."/>
            <person name="Hamelin R.C."/>
            <person name="Grigoriev I.V."/>
            <person name="Szabo L.J."/>
            <person name="Martin F."/>
        </authorList>
    </citation>
    <scope>NUCLEOTIDE SEQUENCE [LARGE SCALE GENOMIC DNA]</scope>
    <source>
        <strain evidence="3">CRL 75-36-700-3 / race SCCL</strain>
    </source>
</reference>
<dbReference type="VEuPathDB" id="FungiDB:PGTG_17299"/>
<feature type="compositionally biased region" description="Basic and acidic residues" evidence="1">
    <location>
        <begin position="1"/>
        <end position="12"/>
    </location>
</feature>
<dbReference type="InParanoid" id="E3L3A2"/>
<feature type="compositionally biased region" description="Basic and acidic residues" evidence="1">
    <location>
        <begin position="242"/>
        <end position="260"/>
    </location>
</feature>
<keyword evidence="3" id="KW-1185">Reference proteome</keyword>
<reference key="1">
    <citation type="submission" date="2007-01" db="EMBL/GenBank/DDBJ databases">
        <title>The Genome Sequence of Puccinia graminis f. sp. tritici Strain CRL 75-36-700-3.</title>
        <authorList>
            <consortium name="The Broad Institute Genome Sequencing Platform"/>
            <person name="Birren B."/>
            <person name="Lander E."/>
            <person name="Galagan J."/>
            <person name="Nusbaum C."/>
            <person name="Devon K."/>
            <person name="Cuomo C."/>
            <person name="Jaffe D."/>
            <person name="Butler J."/>
            <person name="Alvarez P."/>
            <person name="Gnerre S."/>
            <person name="Grabherr M."/>
            <person name="Mauceli E."/>
            <person name="Brockman W."/>
            <person name="Young S."/>
            <person name="LaButti K."/>
            <person name="Sykes S."/>
            <person name="DeCaprio D."/>
            <person name="Crawford M."/>
            <person name="Koehrsen M."/>
            <person name="Engels R."/>
            <person name="Montgomery P."/>
            <person name="Pearson M."/>
            <person name="Howarth C."/>
            <person name="Larson L."/>
            <person name="White J."/>
            <person name="Zeng Q."/>
            <person name="Kodira C."/>
            <person name="Yandava C."/>
            <person name="Alvarado L."/>
            <person name="O'Leary S."/>
            <person name="Szabo L."/>
            <person name="Dean R."/>
            <person name="Schein J."/>
        </authorList>
    </citation>
    <scope>NUCLEOTIDE SEQUENCE</scope>
    <source>
        <strain>CRL 75-36-700-3</strain>
    </source>
</reference>
<protein>
    <submittedName>
        <fullName evidence="2">Uncharacterized protein</fullName>
    </submittedName>
</protein>
<dbReference type="AlphaFoldDB" id="E3L3A2"/>
<evidence type="ECO:0000313" key="3">
    <source>
        <dbReference type="Proteomes" id="UP000008783"/>
    </source>
</evidence>